<evidence type="ECO:0000256" key="1">
    <source>
        <dbReference type="SAM" id="Phobius"/>
    </source>
</evidence>
<dbReference type="EMBL" id="LAZR01010312">
    <property type="protein sequence ID" value="KKM67638.1"/>
    <property type="molecule type" value="Genomic_DNA"/>
</dbReference>
<dbReference type="Pfam" id="PF07578">
    <property type="entry name" value="LAB_N"/>
    <property type="match status" value="1"/>
</dbReference>
<accession>A0A0F9JDG3</accession>
<dbReference type="SMART" id="SM01259">
    <property type="entry name" value="LAB_N"/>
    <property type="match status" value="1"/>
</dbReference>
<dbReference type="Gene3D" id="1.20.1280.290">
    <property type="match status" value="1"/>
</dbReference>
<feature type="transmembrane region" description="Helical" evidence="1">
    <location>
        <begin position="81"/>
        <end position="100"/>
    </location>
</feature>
<dbReference type="InterPro" id="IPR011499">
    <property type="entry name" value="Lipid_A_biosynth_N"/>
</dbReference>
<reference evidence="3" key="1">
    <citation type="journal article" date="2015" name="Nature">
        <title>Complex archaea that bridge the gap between prokaryotes and eukaryotes.</title>
        <authorList>
            <person name="Spang A."/>
            <person name="Saw J.H."/>
            <person name="Jorgensen S.L."/>
            <person name="Zaremba-Niedzwiedzka K."/>
            <person name="Martijn J."/>
            <person name="Lind A.E."/>
            <person name="van Eijk R."/>
            <person name="Schleper C."/>
            <person name="Guy L."/>
            <person name="Ettema T.J."/>
        </authorList>
    </citation>
    <scope>NUCLEOTIDE SEQUENCE</scope>
</reference>
<feature type="transmembrane region" description="Helical" evidence="1">
    <location>
        <begin position="53"/>
        <end position="75"/>
    </location>
</feature>
<organism evidence="3">
    <name type="scientific">marine sediment metagenome</name>
    <dbReference type="NCBI Taxonomy" id="412755"/>
    <lineage>
        <taxon>unclassified sequences</taxon>
        <taxon>metagenomes</taxon>
        <taxon>ecological metagenomes</taxon>
    </lineage>
</organism>
<feature type="transmembrane region" description="Helical" evidence="1">
    <location>
        <begin position="23"/>
        <end position="41"/>
    </location>
</feature>
<dbReference type="GO" id="GO:0009245">
    <property type="term" value="P:lipid A biosynthetic process"/>
    <property type="evidence" value="ECO:0007669"/>
    <property type="project" value="InterPro"/>
</dbReference>
<evidence type="ECO:0000313" key="3">
    <source>
        <dbReference type="EMBL" id="KKM67638.1"/>
    </source>
</evidence>
<comment type="caution">
    <text evidence="3">The sequence shown here is derived from an EMBL/GenBank/DDBJ whole genome shotgun (WGS) entry which is preliminary data.</text>
</comment>
<dbReference type="AlphaFoldDB" id="A0A0F9JDG3"/>
<keyword evidence="1" id="KW-0812">Transmembrane</keyword>
<keyword evidence="1" id="KW-0472">Membrane</keyword>
<evidence type="ECO:0000259" key="2">
    <source>
        <dbReference type="SMART" id="SM01259"/>
    </source>
</evidence>
<dbReference type="GO" id="GO:0008915">
    <property type="term" value="F:lipid-A-disaccharide synthase activity"/>
    <property type="evidence" value="ECO:0007669"/>
    <property type="project" value="InterPro"/>
</dbReference>
<feature type="domain" description="Lipid A biosynthesis N-terminal" evidence="2">
    <location>
        <begin position="27"/>
        <end position="98"/>
    </location>
</feature>
<dbReference type="GO" id="GO:0016020">
    <property type="term" value="C:membrane"/>
    <property type="evidence" value="ECO:0007669"/>
    <property type="project" value="GOC"/>
</dbReference>
<gene>
    <name evidence="3" type="ORF">LCGC14_1469080</name>
</gene>
<sequence length="108" mass="12186">MSCNVGTEPIGKDAADMTENSTLWIAIGLTGQVFFTSRFLVQWVVSERRRESVIPLAFWWFSLLGGVTLLSYAIWRQDPVFVLGQGAGLVVYLRNLALIARQRREARP</sequence>
<proteinExistence type="predicted"/>
<keyword evidence="1" id="KW-1133">Transmembrane helix</keyword>
<protein>
    <recommendedName>
        <fullName evidence="2">Lipid A biosynthesis N-terminal domain-containing protein</fullName>
    </recommendedName>
</protein>
<name>A0A0F9JDG3_9ZZZZ</name>